<dbReference type="Pfam" id="PF13456">
    <property type="entry name" value="RVT_3"/>
    <property type="match status" value="1"/>
</dbReference>
<dbReference type="PANTHER" id="PTHR47723">
    <property type="entry name" value="OS05G0353850 PROTEIN"/>
    <property type="match status" value="1"/>
</dbReference>
<reference evidence="2" key="2">
    <citation type="submission" date="2018-03" db="EMBL/GenBank/DDBJ databases">
        <title>The Triticum urartu genome reveals the dynamic nature of wheat genome evolution.</title>
        <authorList>
            <person name="Ling H."/>
            <person name="Ma B."/>
            <person name="Shi X."/>
            <person name="Liu H."/>
            <person name="Dong L."/>
            <person name="Sun H."/>
            <person name="Cao Y."/>
            <person name="Gao Q."/>
            <person name="Zheng S."/>
            <person name="Li Y."/>
            <person name="Yu Y."/>
            <person name="Du H."/>
            <person name="Qi M."/>
            <person name="Li Y."/>
            <person name="Yu H."/>
            <person name="Cui Y."/>
            <person name="Wang N."/>
            <person name="Chen C."/>
            <person name="Wu H."/>
            <person name="Zhao Y."/>
            <person name="Zhang J."/>
            <person name="Li Y."/>
            <person name="Zhou W."/>
            <person name="Zhang B."/>
            <person name="Hu W."/>
            <person name="Eijk M."/>
            <person name="Tang J."/>
            <person name="Witsenboer H."/>
            <person name="Zhao S."/>
            <person name="Li Z."/>
            <person name="Zhang A."/>
            <person name="Wang D."/>
            <person name="Liang C."/>
        </authorList>
    </citation>
    <scope>NUCLEOTIDE SEQUENCE [LARGE SCALE GENOMIC DNA]</scope>
    <source>
        <strain evidence="2">cv. G1812</strain>
    </source>
</reference>
<dbReference type="Gene3D" id="3.30.420.10">
    <property type="entry name" value="Ribonuclease H-like superfamily/Ribonuclease H"/>
    <property type="match status" value="1"/>
</dbReference>
<dbReference type="CDD" id="cd06222">
    <property type="entry name" value="RNase_H_like"/>
    <property type="match status" value="1"/>
</dbReference>
<reference evidence="2" key="3">
    <citation type="submission" date="2022-06" db="UniProtKB">
        <authorList>
            <consortium name="EnsemblPlants"/>
        </authorList>
    </citation>
    <scope>IDENTIFICATION</scope>
</reference>
<feature type="domain" description="RNase H type-1" evidence="1">
    <location>
        <begin position="1"/>
        <end position="105"/>
    </location>
</feature>
<dbReference type="InterPro" id="IPR002156">
    <property type="entry name" value="RNaseH_domain"/>
</dbReference>
<evidence type="ECO:0000259" key="1">
    <source>
        <dbReference type="Pfam" id="PF13456"/>
    </source>
</evidence>
<dbReference type="PANTHER" id="PTHR47723:SF24">
    <property type="entry name" value="RNASE H TYPE-1 DOMAIN-CONTAINING PROTEIN"/>
    <property type="match status" value="1"/>
</dbReference>
<dbReference type="InterPro" id="IPR053151">
    <property type="entry name" value="RNase_H-like"/>
</dbReference>
<accession>A0A8R7UYI7</accession>
<reference evidence="3" key="1">
    <citation type="journal article" date="2013" name="Nature">
        <title>Draft genome of the wheat A-genome progenitor Triticum urartu.</title>
        <authorList>
            <person name="Ling H.Q."/>
            <person name="Zhao S."/>
            <person name="Liu D."/>
            <person name="Wang J."/>
            <person name="Sun H."/>
            <person name="Zhang C."/>
            <person name="Fan H."/>
            <person name="Li D."/>
            <person name="Dong L."/>
            <person name="Tao Y."/>
            <person name="Gao C."/>
            <person name="Wu H."/>
            <person name="Li Y."/>
            <person name="Cui Y."/>
            <person name="Guo X."/>
            <person name="Zheng S."/>
            <person name="Wang B."/>
            <person name="Yu K."/>
            <person name="Liang Q."/>
            <person name="Yang W."/>
            <person name="Lou X."/>
            <person name="Chen J."/>
            <person name="Feng M."/>
            <person name="Jian J."/>
            <person name="Zhang X."/>
            <person name="Luo G."/>
            <person name="Jiang Y."/>
            <person name="Liu J."/>
            <person name="Wang Z."/>
            <person name="Sha Y."/>
            <person name="Zhang B."/>
            <person name="Wu H."/>
            <person name="Tang D."/>
            <person name="Shen Q."/>
            <person name="Xue P."/>
            <person name="Zou S."/>
            <person name="Wang X."/>
            <person name="Liu X."/>
            <person name="Wang F."/>
            <person name="Yang Y."/>
            <person name="An X."/>
            <person name="Dong Z."/>
            <person name="Zhang K."/>
            <person name="Zhang X."/>
            <person name="Luo M.C."/>
            <person name="Dvorak J."/>
            <person name="Tong Y."/>
            <person name="Wang J."/>
            <person name="Yang H."/>
            <person name="Li Z."/>
            <person name="Wang D."/>
            <person name="Zhang A."/>
            <person name="Wang J."/>
        </authorList>
    </citation>
    <scope>NUCLEOTIDE SEQUENCE</scope>
    <source>
        <strain evidence="3">cv. G1812</strain>
    </source>
</reference>
<dbReference type="InterPro" id="IPR012337">
    <property type="entry name" value="RNaseH-like_sf"/>
</dbReference>
<dbReference type="Proteomes" id="UP000015106">
    <property type="component" value="Chromosome 6"/>
</dbReference>
<protein>
    <recommendedName>
        <fullName evidence="1">RNase H type-1 domain-containing protein</fullName>
    </recommendedName>
</protein>
<proteinExistence type="predicted"/>
<evidence type="ECO:0000313" key="3">
    <source>
        <dbReference type="Proteomes" id="UP000015106"/>
    </source>
</evidence>
<dbReference type="SUPFAM" id="SSF53098">
    <property type="entry name" value="Ribonuclease H-like"/>
    <property type="match status" value="1"/>
</dbReference>
<dbReference type="GO" id="GO:0003676">
    <property type="term" value="F:nucleic acid binding"/>
    <property type="evidence" value="ECO:0007669"/>
    <property type="project" value="InterPro"/>
</dbReference>
<name>A0A8R7UYI7_TRIUA</name>
<dbReference type="InterPro" id="IPR044730">
    <property type="entry name" value="RNase_H-like_dom_plant"/>
</dbReference>
<dbReference type="GO" id="GO:0004523">
    <property type="term" value="F:RNA-DNA hybrid ribonuclease activity"/>
    <property type="evidence" value="ECO:0007669"/>
    <property type="project" value="InterPro"/>
</dbReference>
<dbReference type="AlphaFoldDB" id="A0A8R7UYI7"/>
<sequence length="108" mass="12405">MILRDNRGRIIFSSCRYLFTCDDVLETEIMGIRKGLLLALQWSNLPIDVESDSLQAVNMVQSAETNRSKYAFMIKEIKNLLIERNSCITHIVRSKNNASHFLANFGRP</sequence>
<keyword evidence="3" id="KW-1185">Reference proteome</keyword>
<organism evidence="2 3">
    <name type="scientific">Triticum urartu</name>
    <name type="common">Red wild einkorn</name>
    <name type="synonym">Crithodium urartu</name>
    <dbReference type="NCBI Taxonomy" id="4572"/>
    <lineage>
        <taxon>Eukaryota</taxon>
        <taxon>Viridiplantae</taxon>
        <taxon>Streptophyta</taxon>
        <taxon>Embryophyta</taxon>
        <taxon>Tracheophyta</taxon>
        <taxon>Spermatophyta</taxon>
        <taxon>Magnoliopsida</taxon>
        <taxon>Liliopsida</taxon>
        <taxon>Poales</taxon>
        <taxon>Poaceae</taxon>
        <taxon>BOP clade</taxon>
        <taxon>Pooideae</taxon>
        <taxon>Triticodae</taxon>
        <taxon>Triticeae</taxon>
        <taxon>Triticinae</taxon>
        <taxon>Triticum</taxon>
    </lineage>
</organism>
<dbReference type="Gramene" id="TuG1812G0600003443.01.T01">
    <property type="protein sequence ID" value="TuG1812G0600003443.01.T01.cds290542"/>
    <property type="gene ID" value="TuG1812G0600003443.01"/>
</dbReference>
<dbReference type="EnsemblPlants" id="TuG1812G0600003443.01.T01">
    <property type="protein sequence ID" value="TuG1812G0600003443.01.T01.cds290542"/>
    <property type="gene ID" value="TuG1812G0600003443.01"/>
</dbReference>
<evidence type="ECO:0000313" key="2">
    <source>
        <dbReference type="EnsemblPlants" id="TuG1812G0600003443.01.T01.cds290542"/>
    </source>
</evidence>
<dbReference type="InterPro" id="IPR036397">
    <property type="entry name" value="RNaseH_sf"/>
</dbReference>